<dbReference type="AlphaFoldDB" id="A0A2K8SF07"/>
<dbReference type="InterPro" id="IPR003601">
    <property type="entry name" value="Topo_IA_2"/>
</dbReference>
<accession>A0A2K8SF07</accession>
<dbReference type="Pfam" id="PF01131">
    <property type="entry name" value="Topoisom_bac"/>
    <property type="match status" value="1"/>
</dbReference>
<dbReference type="InterPro" id="IPR006171">
    <property type="entry name" value="TOPRIM_dom"/>
</dbReference>
<dbReference type="RefSeq" id="WP_100916977.1">
    <property type="nucleotide sequence ID" value="NZ_CP025057.1"/>
</dbReference>
<evidence type="ECO:0000256" key="12">
    <source>
        <dbReference type="ARBA" id="ARBA00032235"/>
    </source>
</evidence>
<protein>
    <recommendedName>
        <fullName evidence="3">DNA topoisomerase</fullName>
        <ecNumber evidence="3">5.6.2.1</ecNumber>
    </recommendedName>
    <alternativeName>
        <fullName evidence="13">Omega-protein</fullName>
    </alternativeName>
    <alternativeName>
        <fullName evidence="12">Relaxing enzyme</fullName>
    </alternativeName>
    <alternativeName>
        <fullName evidence="10">Swivelase</fullName>
    </alternativeName>
    <alternativeName>
        <fullName evidence="11">Untwisting enzyme</fullName>
    </alternativeName>
</protein>
<evidence type="ECO:0000256" key="11">
    <source>
        <dbReference type="ARBA" id="ARBA00031985"/>
    </source>
</evidence>
<evidence type="ECO:0000256" key="10">
    <source>
        <dbReference type="ARBA" id="ARBA00030003"/>
    </source>
</evidence>
<dbReference type="PROSITE" id="PS50880">
    <property type="entry name" value="TOPRIM"/>
    <property type="match status" value="1"/>
</dbReference>
<dbReference type="Gene3D" id="2.70.20.10">
    <property type="entry name" value="Topoisomerase I, domain 3"/>
    <property type="match status" value="1"/>
</dbReference>
<dbReference type="InterPro" id="IPR013498">
    <property type="entry name" value="Topo_IA_Znf"/>
</dbReference>
<reference evidence="16 17" key="1">
    <citation type="submission" date="2017-12" db="EMBL/GenBank/DDBJ databases">
        <title>Complete genome sequence of Spiroplasma floricola 23-6 (ATCC 29989).</title>
        <authorList>
            <person name="Tsai Y.-M."/>
            <person name="Wu P.-S."/>
            <person name="Lo W.-S."/>
            <person name="Kuo C.-H."/>
        </authorList>
    </citation>
    <scope>NUCLEOTIDE SEQUENCE [LARGE SCALE GENOMIC DNA]</scope>
    <source>
        <strain evidence="16 17">23-6</strain>
    </source>
</reference>
<proteinExistence type="inferred from homology"/>
<name>A0A2K8SF07_9MOLU</name>
<evidence type="ECO:0000256" key="5">
    <source>
        <dbReference type="ARBA" id="ARBA00022771"/>
    </source>
</evidence>
<dbReference type="PROSITE" id="PS00396">
    <property type="entry name" value="TOPO_IA_1"/>
    <property type="match status" value="1"/>
</dbReference>
<evidence type="ECO:0000256" key="6">
    <source>
        <dbReference type="ARBA" id="ARBA00022833"/>
    </source>
</evidence>
<evidence type="ECO:0000256" key="3">
    <source>
        <dbReference type="ARBA" id="ARBA00012891"/>
    </source>
</evidence>
<dbReference type="PRINTS" id="PR00417">
    <property type="entry name" value="PRTPISMRASEI"/>
</dbReference>
<dbReference type="GO" id="GO:0008270">
    <property type="term" value="F:zinc ion binding"/>
    <property type="evidence" value="ECO:0007669"/>
    <property type="project" value="UniProtKB-KW"/>
</dbReference>
<dbReference type="InterPro" id="IPR013826">
    <property type="entry name" value="Topo_IA_cen_sub3"/>
</dbReference>
<evidence type="ECO:0000256" key="13">
    <source>
        <dbReference type="ARBA" id="ARBA00032877"/>
    </source>
</evidence>
<evidence type="ECO:0000256" key="2">
    <source>
        <dbReference type="ARBA" id="ARBA00009446"/>
    </source>
</evidence>
<dbReference type="InterPro" id="IPR023406">
    <property type="entry name" value="Topo_IA_AS"/>
</dbReference>
<dbReference type="InterPro" id="IPR013824">
    <property type="entry name" value="Topo_IA_cen_sub1"/>
</dbReference>
<evidence type="ECO:0000256" key="1">
    <source>
        <dbReference type="ARBA" id="ARBA00000213"/>
    </source>
</evidence>
<dbReference type="PROSITE" id="PS52039">
    <property type="entry name" value="TOPO_IA_2"/>
    <property type="match status" value="1"/>
</dbReference>
<evidence type="ECO:0000259" key="15">
    <source>
        <dbReference type="PROSITE" id="PS52039"/>
    </source>
</evidence>
<evidence type="ECO:0000313" key="16">
    <source>
        <dbReference type="EMBL" id="AUB32024.1"/>
    </source>
</evidence>
<feature type="domain" description="Topo IA-type catalytic" evidence="15">
    <location>
        <begin position="135"/>
        <end position="556"/>
    </location>
</feature>
<keyword evidence="6" id="KW-0862">Zinc</keyword>
<dbReference type="InterPro" id="IPR013497">
    <property type="entry name" value="Topo_IA_cen"/>
</dbReference>
<comment type="similarity">
    <text evidence="2">Belongs to the type IA topoisomerase family.</text>
</comment>
<evidence type="ECO:0000256" key="4">
    <source>
        <dbReference type="ARBA" id="ARBA00022723"/>
    </source>
</evidence>
<keyword evidence="9 16" id="KW-0413">Isomerase</keyword>
<dbReference type="PANTHER" id="PTHR42785">
    <property type="entry name" value="DNA TOPOISOMERASE, TYPE IA, CORE"/>
    <property type="match status" value="1"/>
</dbReference>
<sequence>MTKLVILESPGKIKKVSQFLKEIDSSNNYIVKASIGHVRELSNENDFNMGIDLKQMNPIYKISNDKKQVVNELIEQAKNVKEIIIATDPDREGEAIAFHLFEILKKYNNNFKRMRLNAITKECIQKELNNLNEINQSYVNSAITRQMLDRMVGFRISPILQKTIGAASAGRVQSAVLKILCNRQKEIEAFDKKQYFYIQDEVIKDIIFKNYIYNENNKLVINKIYDKQKVLELKNSLNDSFIVKEIKETKFEESNFKPFSTADLLKAAKSKLKLKTKETTQLAQSLYEKGLITYIRTDSNNLDHETEQNLIKFIINHFGQDKLGKLIKTQTKETDQEGHPAITPTHFEWLVEDIDNYCSEQLSNKEKELYWLIWQNTINSIYQKPSGIKKEVFLENNGSIFYTNLKQFINKGYYEIDKSLELAKNIEFNYFKDSKLNVSNLEIIEDYDKAPSKLNEISLIEQLQKLEIGRPSTYKTAIEVNVLRGYVELEKTKSESMIVNELGLKVNNFLEENFKSIINLDFTKNMEKDLDLIANNKIVNHKQYLKDFYLKLDNLSTNYNFDGLKCSKCQIGYILERVSKKGTKFKGCSNYPNCDFIKFNKPDYSNNKLCEICKNGYMIERSYTDKKTKKTKKFIGCSDYPSCKNAVF</sequence>
<dbReference type="InterPro" id="IPR013825">
    <property type="entry name" value="Topo_IA_cen_sub2"/>
</dbReference>
<feature type="domain" description="Toprim" evidence="14">
    <location>
        <begin position="2"/>
        <end position="119"/>
    </location>
</feature>
<dbReference type="GO" id="GO:0003917">
    <property type="term" value="F:DNA topoisomerase type I (single strand cut, ATP-independent) activity"/>
    <property type="evidence" value="ECO:0007669"/>
    <property type="project" value="UniProtKB-EC"/>
</dbReference>
<dbReference type="Pfam" id="PF01751">
    <property type="entry name" value="Toprim"/>
    <property type="match status" value="1"/>
</dbReference>
<dbReference type="Proteomes" id="UP000231823">
    <property type="component" value="Chromosome"/>
</dbReference>
<dbReference type="SUPFAM" id="SSF56712">
    <property type="entry name" value="Prokaryotic type I DNA topoisomerase"/>
    <property type="match status" value="1"/>
</dbReference>
<dbReference type="InterPro" id="IPR000380">
    <property type="entry name" value="Topo_IA"/>
</dbReference>
<keyword evidence="8" id="KW-0238">DNA-binding</keyword>
<dbReference type="GO" id="GO:0003677">
    <property type="term" value="F:DNA binding"/>
    <property type="evidence" value="ECO:0007669"/>
    <property type="project" value="UniProtKB-KW"/>
</dbReference>
<organism evidence="16 17">
    <name type="scientific">Spiroplasma floricola 23-6</name>
    <dbReference type="NCBI Taxonomy" id="1336749"/>
    <lineage>
        <taxon>Bacteria</taxon>
        <taxon>Bacillati</taxon>
        <taxon>Mycoplasmatota</taxon>
        <taxon>Mollicutes</taxon>
        <taxon>Entomoplasmatales</taxon>
        <taxon>Spiroplasmataceae</taxon>
        <taxon>Spiroplasma</taxon>
    </lineage>
</organism>
<dbReference type="SMART" id="SM00493">
    <property type="entry name" value="TOPRIM"/>
    <property type="match status" value="1"/>
</dbReference>
<dbReference type="GO" id="GO:0005694">
    <property type="term" value="C:chromosome"/>
    <property type="evidence" value="ECO:0007669"/>
    <property type="project" value="InterPro"/>
</dbReference>
<evidence type="ECO:0000256" key="7">
    <source>
        <dbReference type="ARBA" id="ARBA00023029"/>
    </source>
</evidence>
<dbReference type="Gene3D" id="3.30.65.10">
    <property type="entry name" value="Bacterial Topoisomerase I, domain 1"/>
    <property type="match status" value="1"/>
</dbReference>
<dbReference type="SMART" id="SM00437">
    <property type="entry name" value="TOP1Ac"/>
    <property type="match status" value="1"/>
</dbReference>
<dbReference type="Pfam" id="PF01396">
    <property type="entry name" value="Zn_ribbon_Top1"/>
    <property type="match status" value="2"/>
</dbReference>
<dbReference type="KEGG" id="sfz:SFLOR_v1c09760"/>
<dbReference type="Gene3D" id="3.40.50.140">
    <property type="match status" value="1"/>
</dbReference>
<keyword evidence="17" id="KW-1185">Reference proteome</keyword>
<evidence type="ECO:0000313" key="17">
    <source>
        <dbReference type="Proteomes" id="UP000231823"/>
    </source>
</evidence>
<dbReference type="Gene3D" id="1.10.460.10">
    <property type="entry name" value="Topoisomerase I, domain 2"/>
    <property type="match status" value="1"/>
</dbReference>
<keyword evidence="5" id="KW-0863">Zinc-finger</keyword>
<keyword evidence="7" id="KW-0799">Topoisomerase</keyword>
<dbReference type="EC" id="5.6.2.1" evidence="3"/>
<dbReference type="OrthoDB" id="9804262at2"/>
<dbReference type="InterPro" id="IPR003602">
    <property type="entry name" value="Topo_IA_DNA-bd_dom"/>
</dbReference>
<dbReference type="PANTHER" id="PTHR42785:SF1">
    <property type="entry name" value="DNA TOPOISOMERASE"/>
    <property type="match status" value="1"/>
</dbReference>
<dbReference type="InterPro" id="IPR023405">
    <property type="entry name" value="Topo_IA_core_domain"/>
</dbReference>
<dbReference type="Gene3D" id="1.10.290.10">
    <property type="entry name" value="Topoisomerase I, domain 4"/>
    <property type="match status" value="1"/>
</dbReference>
<evidence type="ECO:0000256" key="8">
    <source>
        <dbReference type="ARBA" id="ARBA00023125"/>
    </source>
</evidence>
<evidence type="ECO:0000259" key="14">
    <source>
        <dbReference type="PROSITE" id="PS50880"/>
    </source>
</evidence>
<keyword evidence="4" id="KW-0479">Metal-binding</keyword>
<dbReference type="SMART" id="SM00436">
    <property type="entry name" value="TOP1Bc"/>
    <property type="match status" value="1"/>
</dbReference>
<dbReference type="EMBL" id="CP025057">
    <property type="protein sequence ID" value="AUB32024.1"/>
    <property type="molecule type" value="Genomic_DNA"/>
</dbReference>
<dbReference type="GO" id="GO:0006265">
    <property type="term" value="P:DNA topological change"/>
    <property type="evidence" value="ECO:0007669"/>
    <property type="project" value="InterPro"/>
</dbReference>
<gene>
    <name evidence="16" type="primary">topA</name>
    <name evidence="16" type="ORF">SFLOR_v1c09760</name>
</gene>
<evidence type="ECO:0000256" key="9">
    <source>
        <dbReference type="ARBA" id="ARBA00023235"/>
    </source>
</evidence>
<comment type="catalytic activity">
    <reaction evidence="1">
        <text>ATP-independent breakage of single-stranded DNA, followed by passage and rejoining.</text>
        <dbReference type="EC" id="5.6.2.1"/>
    </reaction>
</comment>